<protein>
    <submittedName>
        <fullName evidence="1">Uncharacterized protein</fullName>
    </submittedName>
</protein>
<accession>A0ACC1NMZ7</accession>
<name>A0ACC1NMZ7_9PEZI</name>
<reference evidence="1" key="1">
    <citation type="submission" date="2022-10" db="EMBL/GenBank/DDBJ databases">
        <title>Genome Sequence of Xylaria curta.</title>
        <authorList>
            <person name="Buettner E."/>
        </authorList>
    </citation>
    <scope>NUCLEOTIDE SEQUENCE</scope>
    <source>
        <strain evidence="1">Babe10</strain>
    </source>
</reference>
<gene>
    <name evidence="1" type="ORF">NUW58_g6938</name>
</gene>
<dbReference type="EMBL" id="JAPDGR010001680">
    <property type="protein sequence ID" value="KAJ2980458.1"/>
    <property type="molecule type" value="Genomic_DNA"/>
</dbReference>
<comment type="caution">
    <text evidence="1">The sequence shown here is derived from an EMBL/GenBank/DDBJ whole genome shotgun (WGS) entry which is preliminary data.</text>
</comment>
<dbReference type="Proteomes" id="UP001143856">
    <property type="component" value="Unassembled WGS sequence"/>
</dbReference>
<proteinExistence type="predicted"/>
<organism evidence="1 2">
    <name type="scientific">Xylaria curta</name>
    <dbReference type="NCBI Taxonomy" id="42375"/>
    <lineage>
        <taxon>Eukaryota</taxon>
        <taxon>Fungi</taxon>
        <taxon>Dikarya</taxon>
        <taxon>Ascomycota</taxon>
        <taxon>Pezizomycotina</taxon>
        <taxon>Sordariomycetes</taxon>
        <taxon>Xylariomycetidae</taxon>
        <taxon>Xylariales</taxon>
        <taxon>Xylariaceae</taxon>
        <taxon>Xylaria</taxon>
    </lineage>
</organism>
<sequence>MSPRPDDGVWTTPVPHDLQANNVRRIFSTLASARPMATLGLLARIAYKRSAMVLSYRPFDRMVAAGELTAHAGTTRPSEFHRAKMDILRPLICILPMAAAFVFRRNGSGLAMLSSQRAIYLTERGSILSDMLGIGTAQSYPVALFSTSDLVSKSKAMGRGGGQSSGDGH</sequence>
<evidence type="ECO:0000313" key="1">
    <source>
        <dbReference type="EMBL" id="KAJ2980458.1"/>
    </source>
</evidence>
<evidence type="ECO:0000313" key="2">
    <source>
        <dbReference type="Proteomes" id="UP001143856"/>
    </source>
</evidence>
<keyword evidence="2" id="KW-1185">Reference proteome</keyword>